<keyword evidence="7" id="KW-0520">NAD</keyword>
<proteinExistence type="inferred from homology"/>
<comment type="catalytic activity">
    <reaction evidence="8">
        <text>2 nitric oxide + NADH + 2 O2 = 2 nitrate + NAD(+) + H(+)</text>
        <dbReference type="Rhea" id="RHEA:19469"/>
        <dbReference type="ChEBI" id="CHEBI:15378"/>
        <dbReference type="ChEBI" id="CHEBI:15379"/>
        <dbReference type="ChEBI" id="CHEBI:16480"/>
        <dbReference type="ChEBI" id="CHEBI:17632"/>
        <dbReference type="ChEBI" id="CHEBI:57540"/>
        <dbReference type="ChEBI" id="CHEBI:57945"/>
        <dbReference type="EC" id="1.14.12.17"/>
    </reaction>
</comment>
<evidence type="ECO:0000313" key="13">
    <source>
        <dbReference type="EMBL" id="KOS18745.1"/>
    </source>
</evidence>
<dbReference type="PROSITE" id="PS01033">
    <property type="entry name" value="GLOBIN"/>
    <property type="match status" value="1"/>
</dbReference>
<evidence type="ECO:0000259" key="12">
    <source>
        <dbReference type="PROSITE" id="PS51384"/>
    </source>
</evidence>
<dbReference type="Gene3D" id="2.40.30.10">
    <property type="entry name" value="Translation factors"/>
    <property type="match status" value="1"/>
</dbReference>
<sequence length="474" mass="53235">MALTYHQTKLVKGTIPALKEHGEQITTIFYRNMLREHPELNNYFNIVNQANGRQPRALTGIILNYANNINHITDLIPKLERMCQKHFSLGITPDQYEIVGKYLIAAFAEVLGSAMTPEIREAWDKAYWMLAKMLIGREAQLYRDHGSWKGWRRFRIQQRMEESDDIYSLYLVPEDGQPLPSFMPGQYVSVRVPVPEMGFMQARQYSLSERPRSDYYRITVKRDRGSGSNSNSSGIGSPGRRTGVGWSGGGGGGMGMGMGMGMGGMRKGRRVTNTPSSKFAFSPGIVSNMLIDQKNVGDVVELTHPAGDFFLDINNGSSSPIVLLSAGVGVTPMISILNTVAERQPERPVSWIQGGRNSVPFLLHVRRTARERPSVHVSIFKSELADFDLGGVTYDHDYRIDLAKIHPEDLWLRHSTAEYFICGPEVFMVEMARNLRDRGVDGSRIHVELFSTGDAEFQVDMLRMASQPGPQDER</sequence>
<evidence type="ECO:0000256" key="10">
    <source>
        <dbReference type="SAM" id="MobiDB-lite"/>
    </source>
</evidence>
<dbReference type="Gene3D" id="1.10.490.10">
    <property type="entry name" value="Globins"/>
    <property type="match status" value="1"/>
</dbReference>
<protein>
    <recommendedName>
        <fullName evidence="2">nitric oxide dioxygenase</fullName>
        <ecNumber evidence="2">1.14.12.17</ecNumber>
    </recommendedName>
</protein>
<dbReference type="GO" id="GO:0009636">
    <property type="term" value="P:response to toxic substance"/>
    <property type="evidence" value="ECO:0007669"/>
    <property type="project" value="UniProtKB-KW"/>
</dbReference>
<dbReference type="AlphaFoldDB" id="A0A0N0RT97"/>
<evidence type="ECO:0000256" key="5">
    <source>
        <dbReference type="ARBA" id="ARBA00022723"/>
    </source>
</evidence>
<evidence type="ECO:0000256" key="2">
    <source>
        <dbReference type="ARBA" id="ARBA00012229"/>
    </source>
</evidence>
<keyword evidence="6" id="KW-0408">Iron</keyword>
<evidence type="ECO:0000256" key="6">
    <source>
        <dbReference type="ARBA" id="ARBA00023004"/>
    </source>
</evidence>
<dbReference type="GO" id="GO:0071500">
    <property type="term" value="P:cellular response to nitrosative stress"/>
    <property type="evidence" value="ECO:0007669"/>
    <property type="project" value="TreeGrafter"/>
</dbReference>
<dbReference type="CDD" id="cd06184">
    <property type="entry name" value="flavohem_like_fad_nad_binding"/>
    <property type="match status" value="1"/>
</dbReference>
<organism evidence="13 14">
    <name type="scientific">Escovopsis weberi</name>
    <dbReference type="NCBI Taxonomy" id="150374"/>
    <lineage>
        <taxon>Eukaryota</taxon>
        <taxon>Fungi</taxon>
        <taxon>Dikarya</taxon>
        <taxon>Ascomycota</taxon>
        <taxon>Pezizomycotina</taxon>
        <taxon>Sordariomycetes</taxon>
        <taxon>Hypocreomycetidae</taxon>
        <taxon>Hypocreales</taxon>
        <taxon>Hypocreaceae</taxon>
        <taxon>Escovopsis</taxon>
    </lineage>
</organism>
<dbReference type="Proteomes" id="UP000053831">
    <property type="component" value="Unassembled WGS sequence"/>
</dbReference>
<dbReference type="InterPro" id="IPR009050">
    <property type="entry name" value="Globin-like_sf"/>
</dbReference>
<dbReference type="InterPro" id="IPR001433">
    <property type="entry name" value="OxRdtase_FAD/NAD-bd"/>
</dbReference>
<evidence type="ECO:0000256" key="3">
    <source>
        <dbReference type="ARBA" id="ARBA00022575"/>
    </source>
</evidence>
<feature type="compositionally biased region" description="Low complexity" evidence="10">
    <location>
        <begin position="226"/>
        <end position="243"/>
    </location>
</feature>
<dbReference type="GO" id="GO:0020037">
    <property type="term" value="F:heme binding"/>
    <property type="evidence" value="ECO:0007669"/>
    <property type="project" value="InterPro"/>
</dbReference>
<dbReference type="Pfam" id="PF00175">
    <property type="entry name" value="NAD_binding_1"/>
    <property type="match status" value="1"/>
</dbReference>
<dbReference type="STRING" id="150374.A0A0N0RT97"/>
<dbReference type="EC" id="1.14.12.17" evidence="2"/>
<dbReference type="InterPro" id="IPR039261">
    <property type="entry name" value="FNR_nucleotide-bd"/>
</dbReference>
<dbReference type="InterPro" id="IPR012292">
    <property type="entry name" value="Globin/Proto"/>
</dbReference>
<dbReference type="GO" id="GO:0071949">
    <property type="term" value="F:FAD binding"/>
    <property type="evidence" value="ECO:0007669"/>
    <property type="project" value="TreeGrafter"/>
</dbReference>
<accession>A0A0N0RT97</accession>
<dbReference type="SUPFAM" id="SSF52343">
    <property type="entry name" value="Ferredoxin reductase-like, C-terminal NADP-linked domain"/>
    <property type="match status" value="1"/>
</dbReference>
<evidence type="ECO:0000313" key="14">
    <source>
        <dbReference type="Proteomes" id="UP000053831"/>
    </source>
</evidence>
<comment type="catalytic activity">
    <reaction evidence="9">
        <text>2 nitric oxide + NADPH + 2 O2 = 2 nitrate + NADP(+) + H(+)</text>
        <dbReference type="Rhea" id="RHEA:19465"/>
        <dbReference type="ChEBI" id="CHEBI:15378"/>
        <dbReference type="ChEBI" id="CHEBI:15379"/>
        <dbReference type="ChEBI" id="CHEBI:16480"/>
        <dbReference type="ChEBI" id="CHEBI:17632"/>
        <dbReference type="ChEBI" id="CHEBI:57783"/>
        <dbReference type="ChEBI" id="CHEBI:58349"/>
        <dbReference type="EC" id="1.14.12.17"/>
    </reaction>
</comment>
<dbReference type="GO" id="GO:0008941">
    <property type="term" value="F:nitric oxide dioxygenase NAD(P)H activity"/>
    <property type="evidence" value="ECO:0007669"/>
    <property type="project" value="UniProtKB-EC"/>
</dbReference>
<dbReference type="OrthoDB" id="436496at2759"/>
<keyword evidence="3" id="KW-0216">Detoxification</keyword>
<dbReference type="GO" id="GO:0019825">
    <property type="term" value="F:oxygen binding"/>
    <property type="evidence" value="ECO:0007669"/>
    <property type="project" value="InterPro"/>
</dbReference>
<dbReference type="PANTHER" id="PTHR43396:SF3">
    <property type="entry name" value="FLAVOHEMOPROTEIN"/>
    <property type="match status" value="1"/>
</dbReference>
<dbReference type="Pfam" id="PF00042">
    <property type="entry name" value="Globin"/>
    <property type="match status" value="1"/>
</dbReference>
<dbReference type="InterPro" id="IPR017938">
    <property type="entry name" value="Riboflavin_synthase-like_b-brl"/>
</dbReference>
<name>A0A0N0RT97_ESCWE</name>
<dbReference type="Gene3D" id="3.40.50.80">
    <property type="entry name" value="Nucleotide-binding domain of ferredoxin-NADP reductase (FNR) module"/>
    <property type="match status" value="1"/>
</dbReference>
<evidence type="ECO:0000256" key="8">
    <source>
        <dbReference type="ARBA" id="ARBA00048649"/>
    </source>
</evidence>
<dbReference type="InterPro" id="IPR000971">
    <property type="entry name" value="Globin"/>
</dbReference>
<dbReference type="GO" id="GO:0046872">
    <property type="term" value="F:metal ion binding"/>
    <property type="evidence" value="ECO:0007669"/>
    <property type="project" value="UniProtKB-KW"/>
</dbReference>
<feature type="region of interest" description="Disordered" evidence="10">
    <location>
        <begin position="222"/>
        <end position="243"/>
    </location>
</feature>
<evidence type="ECO:0000256" key="1">
    <source>
        <dbReference type="ARBA" id="ARBA00006401"/>
    </source>
</evidence>
<dbReference type="FunFam" id="1.10.490.10:FF:000003">
    <property type="entry name" value="Flavohemoprotein"/>
    <property type="match status" value="1"/>
</dbReference>
<keyword evidence="5" id="KW-0479">Metal-binding</keyword>
<comment type="caution">
    <text evidence="13">The sequence shown here is derived from an EMBL/GenBank/DDBJ whole genome shotgun (WGS) entry which is preliminary data.</text>
</comment>
<evidence type="ECO:0000256" key="7">
    <source>
        <dbReference type="ARBA" id="ARBA00023027"/>
    </source>
</evidence>
<dbReference type="EMBL" id="LGSR01000020">
    <property type="protein sequence ID" value="KOS18745.1"/>
    <property type="molecule type" value="Genomic_DNA"/>
</dbReference>
<feature type="domain" description="Globin" evidence="11">
    <location>
        <begin position="2"/>
        <end position="139"/>
    </location>
</feature>
<dbReference type="InterPro" id="IPR017927">
    <property type="entry name" value="FAD-bd_FR_type"/>
</dbReference>
<keyword evidence="4" id="KW-0349">Heme</keyword>
<reference evidence="13 14" key="1">
    <citation type="submission" date="2015-07" db="EMBL/GenBank/DDBJ databases">
        <title>The genome of the fungus Escovopsis weberi, a specialized disease agent of ant agriculture.</title>
        <authorList>
            <person name="de Man T.J."/>
            <person name="Stajich J.E."/>
            <person name="Kubicek C.P."/>
            <person name="Chenthamara K."/>
            <person name="Atanasova L."/>
            <person name="Druzhinina I.S."/>
            <person name="Birnbaum S."/>
            <person name="Barribeau S.M."/>
            <person name="Teiling C."/>
            <person name="Suen G."/>
            <person name="Currie C."/>
            <person name="Gerardo N.M."/>
        </authorList>
    </citation>
    <scope>NUCLEOTIDE SEQUENCE [LARGE SCALE GENOMIC DNA]</scope>
</reference>
<dbReference type="CDD" id="cd08922">
    <property type="entry name" value="FHb-globin"/>
    <property type="match status" value="1"/>
</dbReference>
<dbReference type="GO" id="GO:0046210">
    <property type="term" value="P:nitric oxide catabolic process"/>
    <property type="evidence" value="ECO:0007669"/>
    <property type="project" value="TreeGrafter"/>
</dbReference>
<dbReference type="PROSITE" id="PS51384">
    <property type="entry name" value="FAD_FR"/>
    <property type="match status" value="1"/>
</dbReference>
<gene>
    <name evidence="13" type="ORF">ESCO_000039</name>
</gene>
<evidence type="ECO:0000256" key="4">
    <source>
        <dbReference type="ARBA" id="ARBA00022617"/>
    </source>
</evidence>
<dbReference type="PANTHER" id="PTHR43396">
    <property type="entry name" value="FLAVOHEMOPROTEIN"/>
    <property type="match status" value="1"/>
</dbReference>
<dbReference type="SUPFAM" id="SSF46458">
    <property type="entry name" value="Globin-like"/>
    <property type="match status" value="1"/>
</dbReference>
<keyword evidence="14" id="KW-1185">Reference proteome</keyword>
<dbReference type="SUPFAM" id="SSF63380">
    <property type="entry name" value="Riboflavin synthase domain-like"/>
    <property type="match status" value="2"/>
</dbReference>
<evidence type="ECO:0000259" key="11">
    <source>
        <dbReference type="PROSITE" id="PS01033"/>
    </source>
</evidence>
<feature type="domain" description="FAD-binding FR-type" evidence="12">
    <location>
        <begin position="149"/>
        <end position="312"/>
    </location>
</feature>
<evidence type="ECO:0000256" key="9">
    <source>
        <dbReference type="ARBA" id="ARBA00049433"/>
    </source>
</evidence>
<comment type="similarity">
    <text evidence="1">In the C-terminal section; belongs to the flavoprotein pyridine nucleotide cytochrome reductase family.</text>
</comment>